<feature type="transmembrane region" description="Helical" evidence="7">
    <location>
        <begin position="536"/>
        <end position="559"/>
    </location>
</feature>
<evidence type="ECO:0000256" key="5">
    <source>
        <dbReference type="ARBA" id="ARBA00038347"/>
    </source>
</evidence>
<dbReference type="SUPFAM" id="SSF103473">
    <property type="entry name" value="MFS general substrate transporter"/>
    <property type="match status" value="1"/>
</dbReference>
<organism evidence="9 10">
    <name type="scientific">Sordaria macrospora</name>
    <dbReference type="NCBI Taxonomy" id="5147"/>
    <lineage>
        <taxon>Eukaryota</taxon>
        <taxon>Fungi</taxon>
        <taxon>Dikarya</taxon>
        <taxon>Ascomycota</taxon>
        <taxon>Pezizomycotina</taxon>
        <taxon>Sordariomycetes</taxon>
        <taxon>Sordariomycetidae</taxon>
        <taxon>Sordariales</taxon>
        <taxon>Sordariaceae</taxon>
        <taxon>Sordaria</taxon>
    </lineage>
</organism>
<dbReference type="EMBL" id="NMPR01000150">
    <property type="protein sequence ID" value="KAA8629083.1"/>
    <property type="molecule type" value="Genomic_DNA"/>
</dbReference>
<feature type="transmembrane region" description="Helical" evidence="7">
    <location>
        <begin position="92"/>
        <end position="118"/>
    </location>
</feature>
<feature type="domain" description="Major facilitator superfamily (MFS) profile" evidence="8">
    <location>
        <begin position="92"/>
        <end position="563"/>
    </location>
</feature>
<name>A0A8S8ZG35_SORMA</name>
<dbReference type="Proteomes" id="UP000433876">
    <property type="component" value="Unassembled WGS sequence"/>
</dbReference>
<dbReference type="PANTHER" id="PTHR23502">
    <property type="entry name" value="MAJOR FACILITATOR SUPERFAMILY"/>
    <property type="match status" value="1"/>
</dbReference>
<keyword evidence="4 7" id="KW-0472">Membrane</keyword>
<keyword evidence="2 7" id="KW-0812">Transmembrane</keyword>
<evidence type="ECO:0000256" key="4">
    <source>
        <dbReference type="ARBA" id="ARBA00023136"/>
    </source>
</evidence>
<feature type="transmembrane region" description="Helical" evidence="7">
    <location>
        <begin position="170"/>
        <end position="188"/>
    </location>
</feature>
<evidence type="ECO:0000256" key="2">
    <source>
        <dbReference type="ARBA" id="ARBA00022692"/>
    </source>
</evidence>
<dbReference type="AlphaFoldDB" id="A0A8S8ZG35"/>
<feature type="transmembrane region" description="Helical" evidence="7">
    <location>
        <begin position="448"/>
        <end position="469"/>
    </location>
</feature>
<dbReference type="GO" id="GO:0016020">
    <property type="term" value="C:membrane"/>
    <property type="evidence" value="ECO:0007669"/>
    <property type="project" value="UniProtKB-SubCell"/>
</dbReference>
<dbReference type="FunFam" id="1.20.1250.20:FF:000509">
    <property type="entry name" value="MFS general substrate transporter"/>
    <property type="match status" value="1"/>
</dbReference>
<evidence type="ECO:0000256" key="6">
    <source>
        <dbReference type="SAM" id="MobiDB-lite"/>
    </source>
</evidence>
<dbReference type="PANTHER" id="PTHR23502:SF163">
    <property type="entry name" value="MAJOR FACILITATOR SUPERFAMILY (MFS) PROFILE DOMAIN-CONTAINING PROTEIN"/>
    <property type="match status" value="1"/>
</dbReference>
<gene>
    <name evidence="9" type="ORF">SMACR_09212</name>
</gene>
<comment type="similarity">
    <text evidence="5">Belongs to the major facilitator superfamily. CAR1 family.</text>
</comment>
<dbReference type="InterPro" id="IPR011701">
    <property type="entry name" value="MFS"/>
</dbReference>
<protein>
    <recommendedName>
        <fullName evidence="8">Major facilitator superfamily (MFS) profile domain-containing protein</fullName>
    </recommendedName>
</protein>
<feature type="transmembrane region" description="Helical" evidence="7">
    <location>
        <begin position="475"/>
        <end position="497"/>
    </location>
</feature>
<feature type="region of interest" description="Disordered" evidence="6">
    <location>
        <begin position="1"/>
        <end position="81"/>
    </location>
</feature>
<proteinExistence type="inferred from homology"/>
<keyword evidence="3 7" id="KW-1133">Transmembrane helix</keyword>
<dbReference type="PROSITE" id="PS50850">
    <property type="entry name" value="MFS"/>
    <property type="match status" value="1"/>
</dbReference>
<dbReference type="Gene3D" id="1.20.1250.20">
    <property type="entry name" value="MFS general substrate transporter like domains"/>
    <property type="match status" value="1"/>
</dbReference>
<feature type="transmembrane region" description="Helical" evidence="7">
    <location>
        <begin position="257"/>
        <end position="276"/>
    </location>
</feature>
<dbReference type="VEuPathDB" id="FungiDB:SMAC_09212"/>
<accession>A0A8S8ZG35</accession>
<evidence type="ECO:0000256" key="7">
    <source>
        <dbReference type="SAM" id="Phobius"/>
    </source>
</evidence>
<feature type="transmembrane region" description="Helical" evidence="7">
    <location>
        <begin position="343"/>
        <end position="367"/>
    </location>
</feature>
<feature type="transmembrane region" description="Helical" evidence="7">
    <location>
        <begin position="387"/>
        <end position="410"/>
    </location>
</feature>
<feature type="compositionally biased region" description="Polar residues" evidence="6">
    <location>
        <begin position="1"/>
        <end position="10"/>
    </location>
</feature>
<feature type="transmembrane region" description="Helical" evidence="7">
    <location>
        <begin position="504"/>
        <end position="524"/>
    </location>
</feature>
<evidence type="ECO:0000259" key="8">
    <source>
        <dbReference type="PROSITE" id="PS50850"/>
    </source>
</evidence>
<feature type="transmembrane region" description="Helical" evidence="7">
    <location>
        <begin position="226"/>
        <end position="245"/>
    </location>
</feature>
<evidence type="ECO:0000313" key="9">
    <source>
        <dbReference type="EMBL" id="KAA8629083.1"/>
    </source>
</evidence>
<dbReference type="InterPro" id="IPR020846">
    <property type="entry name" value="MFS_dom"/>
</dbReference>
<evidence type="ECO:0000313" key="10">
    <source>
        <dbReference type="Proteomes" id="UP000433876"/>
    </source>
</evidence>
<comment type="caution">
    <text evidence="9">The sequence shown here is derived from an EMBL/GenBank/DDBJ whole genome shotgun (WGS) entry which is preliminary data.</text>
</comment>
<comment type="subcellular location">
    <subcellularLocation>
        <location evidence="1">Membrane</location>
        <topology evidence="1">Multi-pass membrane protein</topology>
    </subcellularLocation>
</comment>
<dbReference type="GO" id="GO:0022857">
    <property type="term" value="F:transmembrane transporter activity"/>
    <property type="evidence" value="ECO:0007669"/>
    <property type="project" value="InterPro"/>
</dbReference>
<dbReference type="InterPro" id="IPR036259">
    <property type="entry name" value="MFS_trans_sf"/>
</dbReference>
<reference evidence="9 10" key="1">
    <citation type="submission" date="2017-07" db="EMBL/GenBank/DDBJ databases">
        <title>Genome sequence of the Sordaria macrospora wild type strain R19027.</title>
        <authorList>
            <person name="Nowrousian M."/>
            <person name="Teichert I."/>
            <person name="Kueck U."/>
        </authorList>
    </citation>
    <scope>NUCLEOTIDE SEQUENCE [LARGE SCALE GENOMIC DNA]</scope>
    <source>
        <strain evidence="9 10">R19027</strain>
        <tissue evidence="9">Mycelium</tissue>
    </source>
</reference>
<evidence type="ECO:0000256" key="1">
    <source>
        <dbReference type="ARBA" id="ARBA00004141"/>
    </source>
</evidence>
<feature type="compositionally biased region" description="Low complexity" evidence="6">
    <location>
        <begin position="49"/>
        <end position="63"/>
    </location>
</feature>
<sequence>MTRTSKTLSLSDELAPESRPLLSHHDTEELLSQRYGTDGTVARAPHNQNNAATGGANSDNNGNGDDDGLEDINFDDDPDNPQNWPTPFKWSVVALLAMTAFSVTFNCISLVPLAPSIVRSLTPPPTDPSLPPTNLKSASVLLVTIWELGEAAGPLLIAPLSELFGRYPTLNISNILMIFFTILTATATSVPTLILSRCLTGLAVASNVLNPAIVGDMFPSDQRGSAMSMVFVAPLVGGAIGPAIASAVADSVGWRNVVWGAVVLSTICEVLFLCLFKETYKVAIIKRRLKEKSRLADQANANLNLANGPGKRGMGHKRTYSEMSIGSKRAAMKKLRDSVLRPFLVVFGSGLLMALSLLGSVTFSFFYVISVTLPEILEDNYGLEGAVKGLCFMGFTVGSFFAVLTCNAFLDRIYIHLRDRHASATLGLGPCSPENPTPVEKPEFRLPLTIIGAFSMPFAITFYGIVAHLCLPLPFLLLACAMIGANAMLTLIPLMAYVVDAFGLFSASAMTGVIVSRCLMGTFLPLTTAPLVEKFGYGWGFMVFGAMSMALAPISVVVFRYGERWRQFCKYSREQ</sequence>
<feature type="compositionally biased region" description="Acidic residues" evidence="6">
    <location>
        <begin position="64"/>
        <end position="79"/>
    </location>
</feature>
<evidence type="ECO:0000256" key="3">
    <source>
        <dbReference type="ARBA" id="ARBA00022989"/>
    </source>
</evidence>
<dbReference type="Pfam" id="PF07690">
    <property type="entry name" value="MFS_1"/>
    <property type="match status" value="1"/>
</dbReference>
<dbReference type="OMA" id="GYGWGFM"/>